<feature type="transmembrane region" description="Helical" evidence="5">
    <location>
        <begin position="91"/>
        <end position="109"/>
    </location>
</feature>
<keyword evidence="4 5" id="KW-0472">Membrane</keyword>
<protein>
    <recommendedName>
        <fullName evidence="7">Rubrerythrin family protein</fullName>
    </recommendedName>
</protein>
<gene>
    <name evidence="6" type="ORF">S03H2_18071</name>
</gene>
<comment type="subcellular location">
    <subcellularLocation>
        <location evidence="1">Endomembrane system</location>
        <topology evidence="1">Multi-pass membrane protein</topology>
    </subcellularLocation>
</comment>
<reference evidence="6" key="1">
    <citation type="journal article" date="2014" name="Front. Microbiol.">
        <title>High frequency of phylogenetically diverse reductive dehalogenase-homologous genes in deep subseafloor sedimentary metagenomes.</title>
        <authorList>
            <person name="Kawai M."/>
            <person name="Futagami T."/>
            <person name="Toyoda A."/>
            <person name="Takaki Y."/>
            <person name="Nishi S."/>
            <person name="Hori S."/>
            <person name="Arai W."/>
            <person name="Tsubouchi T."/>
            <person name="Morono Y."/>
            <person name="Uchiyama I."/>
            <person name="Ito T."/>
            <person name="Fujiyama A."/>
            <person name="Inagaki F."/>
            <person name="Takami H."/>
        </authorList>
    </citation>
    <scope>NUCLEOTIDE SEQUENCE</scope>
    <source>
        <strain evidence="6">Expedition CK06-06</strain>
    </source>
</reference>
<evidence type="ECO:0000256" key="4">
    <source>
        <dbReference type="ARBA" id="ARBA00023136"/>
    </source>
</evidence>
<accession>X1G333</accession>
<evidence type="ECO:0008006" key="7">
    <source>
        <dbReference type="Google" id="ProtNLM"/>
    </source>
</evidence>
<name>X1G333_9ZZZZ</name>
<dbReference type="AlphaFoldDB" id="X1G333"/>
<sequence length="180" mass="19799">AAMVSGAVSMGLGEYISSKSEYNYVKNEIRKEKAEILLFPEEEKEEVRDIFKKMGIKEEILNPCVESITANEDKWLEFLIKNELGLEEPENPIIGALLTFFSFIVGALIPQLPYFLNLGVISLLFSSILSLSSLFIVGGLKTKITGESALKGGLEMVVIGVVAFTASLVIGLWLEQLIPL</sequence>
<dbReference type="EMBL" id="BARU01009355">
    <property type="protein sequence ID" value="GAH35954.1"/>
    <property type="molecule type" value="Genomic_DNA"/>
</dbReference>
<dbReference type="Pfam" id="PF01988">
    <property type="entry name" value="VIT1"/>
    <property type="match status" value="1"/>
</dbReference>
<proteinExistence type="predicted"/>
<dbReference type="GO" id="GO:0030026">
    <property type="term" value="P:intracellular manganese ion homeostasis"/>
    <property type="evidence" value="ECO:0007669"/>
    <property type="project" value="InterPro"/>
</dbReference>
<dbReference type="GO" id="GO:0005384">
    <property type="term" value="F:manganese ion transmembrane transporter activity"/>
    <property type="evidence" value="ECO:0007669"/>
    <property type="project" value="InterPro"/>
</dbReference>
<feature type="transmembrane region" description="Helical" evidence="5">
    <location>
        <begin position="152"/>
        <end position="174"/>
    </location>
</feature>
<evidence type="ECO:0000256" key="2">
    <source>
        <dbReference type="ARBA" id="ARBA00022692"/>
    </source>
</evidence>
<dbReference type="PANTHER" id="PTHR31851">
    <property type="entry name" value="FE(2+)/MN(2+) TRANSPORTER PCL1"/>
    <property type="match status" value="1"/>
</dbReference>
<keyword evidence="3 5" id="KW-1133">Transmembrane helix</keyword>
<evidence type="ECO:0000256" key="5">
    <source>
        <dbReference type="SAM" id="Phobius"/>
    </source>
</evidence>
<comment type="caution">
    <text evidence="6">The sequence shown here is derived from an EMBL/GenBank/DDBJ whole genome shotgun (WGS) entry which is preliminary data.</text>
</comment>
<feature type="non-terminal residue" evidence="6">
    <location>
        <position position="1"/>
    </location>
</feature>
<keyword evidence="2 5" id="KW-0812">Transmembrane</keyword>
<evidence type="ECO:0000256" key="3">
    <source>
        <dbReference type="ARBA" id="ARBA00022989"/>
    </source>
</evidence>
<organism evidence="6">
    <name type="scientific">marine sediment metagenome</name>
    <dbReference type="NCBI Taxonomy" id="412755"/>
    <lineage>
        <taxon>unclassified sequences</taxon>
        <taxon>metagenomes</taxon>
        <taxon>ecological metagenomes</taxon>
    </lineage>
</organism>
<evidence type="ECO:0000313" key="6">
    <source>
        <dbReference type="EMBL" id="GAH35954.1"/>
    </source>
</evidence>
<dbReference type="InterPro" id="IPR008217">
    <property type="entry name" value="Ccc1_fam"/>
</dbReference>
<evidence type="ECO:0000256" key="1">
    <source>
        <dbReference type="ARBA" id="ARBA00004127"/>
    </source>
</evidence>
<dbReference type="GO" id="GO:0012505">
    <property type="term" value="C:endomembrane system"/>
    <property type="evidence" value="ECO:0007669"/>
    <property type="project" value="UniProtKB-SubCell"/>
</dbReference>
<feature type="transmembrane region" description="Helical" evidence="5">
    <location>
        <begin position="115"/>
        <end position="140"/>
    </location>
</feature>